<dbReference type="Pfam" id="PF05938">
    <property type="entry name" value="Self-incomp_S1"/>
    <property type="match status" value="1"/>
</dbReference>
<gene>
    <name evidence="7" type="primary">SPH3_1</name>
    <name evidence="7" type="ORF">CK203_053982</name>
</gene>
<dbReference type="PANTHER" id="PTHR31232">
    <property type="match status" value="1"/>
</dbReference>
<proteinExistence type="inferred from homology"/>
<evidence type="ECO:0000313" key="7">
    <source>
        <dbReference type="EMBL" id="RVW75892.1"/>
    </source>
</evidence>
<keyword evidence="3 6" id="KW-0713">Self-incompatibility</keyword>
<dbReference type="InterPro" id="IPR010264">
    <property type="entry name" value="Self-incomp_S1"/>
</dbReference>
<evidence type="ECO:0000256" key="5">
    <source>
        <dbReference type="ARBA" id="ARBA00022729"/>
    </source>
</evidence>
<comment type="caution">
    <text evidence="7">The sequence shown here is derived from an EMBL/GenBank/DDBJ whole genome shotgun (WGS) entry which is preliminary data.</text>
</comment>
<dbReference type="GO" id="GO:0005576">
    <property type="term" value="C:extracellular region"/>
    <property type="evidence" value="ECO:0007669"/>
    <property type="project" value="UniProtKB-SubCell"/>
</dbReference>
<dbReference type="AlphaFoldDB" id="A0A438GUL2"/>
<dbReference type="EMBL" id="QGNW01000339">
    <property type="protein sequence ID" value="RVW75892.1"/>
    <property type="molecule type" value="Genomic_DNA"/>
</dbReference>
<dbReference type="Proteomes" id="UP000288805">
    <property type="component" value="Unassembled WGS sequence"/>
</dbReference>
<dbReference type="PANTHER" id="PTHR31232:SF18">
    <property type="entry name" value="S-PROTEIN HOMOLOG"/>
    <property type="match status" value="1"/>
</dbReference>
<keyword evidence="4 6" id="KW-0964">Secreted</keyword>
<accession>A0A438GUL2</accession>
<sequence length="160" mass="18143">MGISNTTMIFLASFVVALSQIPIHLADTHQAYKEESFVDMIDPKIGVKIQNIMGNGSGEQISVHCKSEKDDLGTHILRPKESIQWRFPPSKFLYTPFNCNVTWGQHSVSFDAYDFWRDSGSNTNRCMQCVWSVSKDSIVGEGLWPYPDLIIKWPKIETIG</sequence>
<dbReference type="GO" id="GO:0060320">
    <property type="term" value="P:rejection of self pollen"/>
    <property type="evidence" value="ECO:0007669"/>
    <property type="project" value="UniProtKB-KW"/>
</dbReference>
<comment type="similarity">
    <text evidence="2 6">Belongs to the plant self-incompatibility (S1) protein family.</text>
</comment>
<reference evidence="7 8" key="1">
    <citation type="journal article" date="2018" name="PLoS Genet.">
        <title>Population sequencing reveals clonal diversity and ancestral inbreeding in the grapevine cultivar Chardonnay.</title>
        <authorList>
            <person name="Roach M.J."/>
            <person name="Johnson D.L."/>
            <person name="Bohlmann J."/>
            <person name="van Vuuren H.J."/>
            <person name="Jones S.J."/>
            <person name="Pretorius I.S."/>
            <person name="Schmidt S.A."/>
            <person name="Borneman A.R."/>
        </authorList>
    </citation>
    <scope>NUCLEOTIDE SEQUENCE [LARGE SCALE GENOMIC DNA]</scope>
    <source>
        <strain evidence="8">cv. Chardonnay</strain>
        <tissue evidence="7">Leaf</tissue>
    </source>
</reference>
<evidence type="ECO:0000256" key="6">
    <source>
        <dbReference type="RuleBase" id="RU367044"/>
    </source>
</evidence>
<evidence type="ECO:0000313" key="8">
    <source>
        <dbReference type="Proteomes" id="UP000288805"/>
    </source>
</evidence>
<evidence type="ECO:0000256" key="1">
    <source>
        <dbReference type="ARBA" id="ARBA00004613"/>
    </source>
</evidence>
<protein>
    <recommendedName>
        <fullName evidence="6">S-protein homolog</fullName>
    </recommendedName>
</protein>
<feature type="signal peptide" evidence="6">
    <location>
        <begin position="1"/>
        <end position="26"/>
    </location>
</feature>
<evidence type="ECO:0000256" key="4">
    <source>
        <dbReference type="ARBA" id="ARBA00022525"/>
    </source>
</evidence>
<evidence type="ECO:0000256" key="2">
    <source>
        <dbReference type="ARBA" id="ARBA00005581"/>
    </source>
</evidence>
<feature type="chain" id="PRO_5025099317" description="S-protein homolog" evidence="6">
    <location>
        <begin position="27"/>
        <end position="160"/>
    </location>
</feature>
<organism evidence="7 8">
    <name type="scientific">Vitis vinifera</name>
    <name type="common">Grape</name>
    <dbReference type="NCBI Taxonomy" id="29760"/>
    <lineage>
        <taxon>Eukaryota</taxon>
        <taxon>Viridiplantae</taxon>
        <taxon>Streptophyta</taxon>
        <taxon>Embryophyta</taxon>
        <taxon>Tracheophyta</taxon>
        <taxon>Spermatophyta</taxon>
        <taxon>Magnoliopsida</taxon>
        <taxon>eudicotyledons</taxon>
        <taxon>Gunneridae</taxon>
        <taxon>Pentapetalae</taxon>
        <taxon>rosids</taxon>
        <taxon>Vitales</taxon>
        <taxon>Vitaceae</taxon>
        <taxon>Viteae</taxon>
        <taxon>Vitis</taxon>
    </lineage>
</organism>
<evidence type="ECO:0000256" key="3">
    <source>
        <dbReference type="ARBA" id="ARBA00022471"/>
    </source>
</evidence>
<comment type="subcellular location">
    <subcellularLocation>
        <location evidence="1 6">Secreted</location>
    </subcellularLocation>
</comment>
<keyword evidence="5 6" id="KW-0732">Signal</keyword>
<name>A0A438GUL2_VITVI</name>